<accession>A0A0E9U8T8</accession>
<evidence type="ECO:0000256" key="1">
    <source>
        <dbReference type="SAM" id="MobiDB-lite"/>
    </source>
</evidence>
<reference evidence="2" key="1">
    <citation type="submission" date="2014-11" db="EMBL/GenBank/DDBJ databases">
        <authorList>
            <person name="Amaro Gonzalez C."/>
        </authorList>
    </citation>
    <scope>NUCLEOTIDE SEQUENCE</scope>
</reference>
<dbReference type="AlphaFoldDB" id="A0A0E9U8T8"/>
<evidence type="ECO:0000313" key="2">
    <source>
        <dbReference type="EMBL" id="JAH62304.1"/>
    </source>
</evidence>
<sequence length="23" mass="2345">MGGLLPARTTVSRSSAPCWPEAG</sequence>
<proteinExistence type="predicted"/>
<feature type="region of interest" description="Disordered" evidence="1">
    <location>
        <begin position="1"/>
        <end position="23"/>
    </location>
</feature>
<organism evidence="2">
    <name type="scientific">Anguilla anguilla</name>
    <name type="common">European freshwater eel</name>
    <name type="synonym">Muraena anguilla</name>
    <dbReference type="NCBI Taxonomy" id="7936"/>
    <lineage>
        <taxon>Eukaryota</taxon>
        <taxon>Metazoa</taxon>
        <taxon>Chordata</taxon>
        <taxon>Craniata</taxon>
        <taxon>Vertebrata</taxon>
        <taxon>Euteleostomi</taxon>
        <taxon>Actinopterygii</taxon>
        <taxon>Neopterygii</taxon>
        <taxon>Teleostei</taxon>
        <taxon>Anguilliformes</taxon>
        <taxon>Anguillidae</taxon>
        <taxon>Anguilla</taxon>
    </lineage>
</organism>
<protein>
    <submittedName>
        <fullName evidence="2">Uncharacterized protein</fullName>
    </submittedName>
</protein>
<reference evidence="2" key="2">
    <citation type="journal article" date="2015" name="Fish Shellfish Immunol.">
        <title>Early steps in the European eel (Anguilla anguilla)-Vibrio vulnificus interaction in the gills: Role of the RtxA13 toxin.</title>
        <authorList>
            <person name="Callol A."/>
            <person name="Pajuelo D."/>
            <person name="Ebbesson L."/>
            <person name="Teles M."/>
            <person name="MacKenzie S."/>
            <person name="Amaro C."/>
        </authorList>
    </citation>
    <scope>NUCLEOTIDE SEQUENCE</scope>
</reference>
<name>A0A0E9U8T8_ANGAN</name>
<dbReference type="EMBL" id="GBXM01046273">
    <property type="protein sequence ID" value="JAH62304.1"/>
    <property type="molecule type" value="Transcribed_RNA"/>
</dbReference>